<gene>
    <name evidence="1" type="ORF">CRI94_16505</name>
</gene>
<dbReference type="RefSeq" id="WP_098078726.1">
    <property type="nucleotide sequence ID" value="NZ_PDEQ01000011.1"/>
</dbReference>
<protein>
    <submittedName>
        <fullName evidence="1">Uncharacterized protein</fullName>
    </submittedName>
</protein>
<organism evidence="1 2">
    <name type="scientific">Longibacter salinarum</name>
    <dbReference type="NCBI Taxonomy" id="1850348"/>
    <lineage>
        <taxon>Bacteria</taxon>
        <taxon>Pseudomonadati</taxon>
        <taxon>Rhodothermota</taxon>
        <taxon>Rhodothermia</taxon>
        <taxon>Rhodothermales</taxon>
        <taxon>Salisaetaceae</taxon>
        <taxon>Longibacter</taxon>
    </lineage>
</organism>
<name>A0A2A8CTJ1_9BACT</name>
<dbReference type="AlphaFoldDB" id="A0A2A8CTJ1"/>
<dbReference type="Gene3D" id="2.40.128.480">
    <property type="entry name" value="Rhodococcus equi virulence-associated protein"/>
    <property type="match status" value="1"/>
</dbReference>
<dbReference type="InterPro" id="IPR038625">
    <property type="entry name" value="R_equi_Vir_sf"/>
</dbReference>
<dbReference type="OrthoDB" id="9953796at2"/>
<reference evidence="1 2" key="1">
    <citation type="submission" date="2017-10" db="EMBL/GenBank/DDBJ databases">
        <title>Draft genome of Longibacter Salinarum.</title>
        <authorList>
            <person name="Goh K.M."/>
            <person name="Shamsir M.S."/>
            <person name="Lim S.W."/>
        </authorList>
    </citation>
    <scope>NUCLEOTIDE SEQUENCE [LARGE SCALE GENOMIC DNA]</scope>
    <source>
        <strain evidence="1 2">KCTC 52045</strain>
    </source>
</reference>
<accession>A0A2A8CTJ1</accession>
<comment type="caution">
    <text evidence="1">The sequence shown here is derived from an EMBL/GenBank/DDBJ whole genome shotgun (WGS) entry which is preliminary data.</text>
</comment>
<sequence length="165" mass="17589">MEATSIAEPTQEEKEMYFQMAKKSYREKVAHLEEASTKNLEFQKSFDVTAESVAHHKASGNFALASAFIWSKVSSVNPISIDDSAKVNFEGQAWGVGLGGGDIWMGGWLANANVLNGDVKFQFVTHPAVTEISFYKNGTCVGVLAGGGLNVQLGSMGGSGTFSKA</sequence>
<keyword evidence="2" id="KW-1185">Reference proteome</keyword>
<dbReference type="EMBL" id="PDEQ01000011">
    <property type="protein sequence ID" value="PEN11189.1"/>
    <property type="molecule type" value="Genomic_DNA"/>
</dbReference>
<dbReference type="Proteomes" id="UP000220102">
    <property type="component" value="Unassembled WGS sequence"/>
</dbReference>
<evidence type="ECO:0000313" key="2">
    <source>
        <dbReference type="Proteomes" id="UP000220102"/>
    </source>
</evidence>
<evidence type="ECO:0000313" key="1">
    <source>
        <dbReference type="EMBL" id="PEN11189.1"/>
    </source>
</evidence>
<proteinExistence type="predicted"/>